<evidence type="ECO:0000256" key="1">
    <source>
        <dbReference type="SAM" id="MobiDB-lite"/>
    </source>
</evidence>
<reference evidence="2" key="1">
    <citation type="submission" date="2018-10" db="EMBL/GenBank/DDBJ databases">
        <title>Effector identification in a new, highly contiguous assembly of the strawberry crown rot pathogen Phytophthora cactorum.</title>
        <authorList>
            <person name="Armitage A.D."/>
            <person name="Nellist C.F."/>
            <person name="Bates H."/>
            <person name="Vickerstaff R.J."/>
            <person name="Harrison R.J."/>
        </authorList>
    </citation>
    <scope>NUCLEOTIDE SEQUENCE</scope>
    <source>
        <strain evidence="2">4040</strain>
    </source>
</reference>
<sequence>MRHFNAAADSLATEALEGRAGRVALSLERKAELNVINRIPEVWYTPNNSVRAKEESESKKSSATAVTRSQLR</sequence>
<feature type="region of interest" description="Disordered" evidence="1">
    <location>
        <begin position="47"/>
        <end position="72"/>
    </location>
</feature>
<comment type="caution">
    <text evidence="2">The sequence shown here is derived from an EMBL/GenBank/DDBJ whole genome shotgun (WGS) entry which is preliminary data.</text>
</comment>
<protein>
    <submittedName>
        <fullName evidence="2">Uncharacterized protein</fullName>
    </submittedName>
</protein>
<dbReference type="EMBL" id="RCMK01000550">
    <property type="protein sequence ID" value="KAG2922477.1"/>
    <property type="molecule type" value="Genomic_DNA"/>
</dbReference>
<accession>A0A8T1CGQ1</accession>
<dbReference type="VEuPathDB" id="FungiDB:PC110_g22837"/>
<proteinExistence type="predicted"/>
<gene>
    <name evidence="2" type="ORF">PC117_g15959</name>
</gene>
<name>A0A8T1CGQ1_9STRA</name>
<evidence type="ECO:0000313" key="3">
    <source>
        <dbReference type="Proteomes" id="UP000736787"/>
    </source>
</evidence>
<evidence type="ECO:0000313" key="2">
    <source>
        <dbReference type="EMBL" id="KAG2922477.1"/>
    </source>
</evidence>
<feature type="compositionally biased region" description="Polar residues" evidence="1">
    <location>
        <begin position="63"/>
        <end position="72"/>
    </location>
</feature>
<dbReference type="AlphaFoldDB" id="A0A8T1CGQ1"/>
<feature type="compositionally biased region" description="Basic and acidic residues" evidence="1">
    <location>
        <begin position="51"/>
        <end position="60"/>
    </location>
</feature>
<organism evidence="2 3">
    <name type="scientific">Phytophthora cactorum</name>
    <dbReference type="NCBI Taxonomy" id="29920"/>
    <lineage>
        <taxon>Eukaryota</taxon>
        <taxon>Sar</taxon>
        <taxon>Stramenopiles</taxon>
        <taxon>Oomycota</taxon>
        <taxon>Peronosporomycetes</taxon>
        <taxon>Peronosporales</taxon>
        <taxon>Peronosporaceae</taxon>
        <taxon>Phytophthora</taxon>
    </lineage>
</organism>
<dbReference type="Proteomes" id="UP000736787">
    <property type="component" value="Unassembled WGS sequence"/>
</dbReference>